<name>A0AC60PSX9_IXOPE</name>
<organism evidence="1 2">
    <name type="scientific">Ixodes persulcatus</name>
    <name type="common">Taiga tick</name>
    <dbReference type="NCBI Taxonomy" id="34615"/>
    <lineage>
        <taxon>Eukaryota</taxon>
        <taxon>Metazoa</taxon>
        <taxon>Ecdysozoa</taxon>
        <taxon>Arthropoda</taxon>
        <taxon>Chelicerata</taxon>
        <taxon>Arachnida</taxon>
        <taxon>Acari</taxon>
        <taxon>Parasitiformes</taxon>
        <taxon>Ixodida</taxon>
        <taxon>Ixodoidea</taxon>
        <taxon>Ixodidae</taxon>
        <taxon>Ixodinae</taxon>
        <taxon>Ixodes</taxon>
    </lineage>
</organism>
<evidence type="ECO:0000313" key="2">
    <source>
        <dbReference type="Proteomes" id="UP000805193"/>
    </source>
</evidence>
<protein>
    <submittedName>
        <fullName evidence="1">Uncharacterized protein</fullName>
    </submittedName>
</protein>
<comment type="caution">
    <text evidence="1">The sequence shown here is derived from an EMBL/GenBank/DDBJ whole genome shotgun (WGS) entry which is preliminary data.</text>
</comment>
<evidence type="ECO:0000313" key="1">
    <source>
        <dbReference type="EMBL" id="KAG0424247.1"/>
    </source>
</evidence>
<accession>A0AC60PSX9</accession>
<dbReference type="Proteomes" id="UP000805193">
    <property type="component" value="Unassembled WGS sequence"/>
</dbReference>
<dbReference type="EMBL" id="JABSTQ010010001">
    <property type="protein sequence ID" value="KAG0424247.1"/>
    <property type="molecule type" value="Genomic_DNA"/>
</dbReference>
<gene>
    <name evidence="1" type="ORF">HPB47_000042</name>
</gene>
<keyword evidence="2" id="KW-1185">Reference proteome</keyword>
<reference evidence="1 2" key="1">
    <citation type="journal article" date="2020" name="Cell">
        <title>Large-Scale Comparative Analyses of Tick Genomes Elucidate Their Genetic Diversity and Vector Capacities.</title>
        <authorList>
            <consortium name="Tick Genome and Microbiome Consortium (TIGMIC)"/>
            <person name="Jia N."/>
            <person name="Wang J."/>
            <person name="Shi W."/>
            <person name="Du L."/>
            <person name="Sun Y."/>
            <person name="Zhan W."/>
            <person name="Jiang J.F."/>
            <person name="Wang Q."/>
            <person name="Zhang B."/>
            <person name="Ji P."/>
            <person name="Bell-Sakyi L."/>
            <person name="Cui X.M."/>
            <person name="Yuan T.T."/>
            <person name="Jiang B.G."/>
            <person name="Yang W.F."/>
            <person name="Lam T.T."/>
            <person name="Chang Q.C."/>
            <person name="Ding S.J."/>
            <person name="Wang X.J."/>
            <person name="Zhu J.G."/>
            <person name="Ruan X.D."/>
            <person name="Zhao L."/>
            <person name="Wei J.T."/>
            <person name="Ye R.Z."/>
            <person name="Que T.C."/>
            <person name="Du C.H."/>
            <person name="Zhou Y.H."/>
            <person name="Cheng J.X."/>
            <person name="Dai P.F."/>
            <person name="Guo W.B."/>
            <person name="Han X.H."/>
            <person name="Huang E.J."/>
            <person name="Li L.F."/>
            <person name="Wei W."/>
            <person name="Gao Y.C."/>
            <person name="Liu J.Z."/>
            <person name="Shao H.Z."/>
            <person name="Wang X."/>
            <person name="Wang C.C."/>
            <person name="Yang T.C."/>
            <person name="Huo Q.B."/>
            <person name="Li W."/>
            <person name="Chen H.Y."/>
            <person name="Chen S.E."/>
            <person name="Zhou L.G."/>
            <person name="Ni X.B."/>
            <person name="Tian J.H."/>
            <person name="Sheng Y."/>
            <person name="Liu T."/>
            <person name="Pan Y.S."/>
            <person name="Xia L.Y."/>
            <person name="Li J."/>
            <person name="Zhao F."/>
            <person name="Cao W.C."/>
        </authorList>
    </citation>
    <scope>NUCLEOTIDE SEQUENCE [LARGE SCALE GENOMIC DNA]</scope>
    <source>
        <strain evidence="1">Iper-2018</strain>
    </source>
</reference>
<sequence length="249" mass="28359">MRTSTAASFPHVRSRVASDVNPKSLARAYGRDVWLANSLLDLITERLEGDRTVSSTLDPLTLDEVVMDTGRIFNVSVEGLCRLRRIKDTALRVLNRTTVCIEGHLRFGNLSVKSLYTFRPIAVLELDGHMDVLLVGLTVEIQIRVKNEVPVLTQFKVVDFGVADVTRFTGATIALNWLGRILTTELLRQYKEYIVITIETKAKSFIDSVIDSIKLPFRSKFLEITNHARKAHYRDRKIIRRKHRGLISR</sequence>
<proteinExistence type="predicted"/>